<keyword evidence="3" id="KW-1185">Reference proteome</keyword>
<protein>
    <submittedName>
        <fullName evidence="2">Uncharacterized protein</fullName>
    </submittedName>
</protein>
<dbReference type="AlphaFoldDB" id="A0AA35TYY9"/>
<dbReference type="EMBL" id="CASHTH010004289">
    <property type="protein sequence ID" value="CAI8055627.1"/>
    <property type="molecule type" value="Genomic_DNA"/>
</dbReference>
<feature type="chain" id="PRO_5041331064" evidence="1">
    <location>
        <begin position="22"/>
        <end position="253"/>
    </location>
</feature>
<dbReference type="Proteomes" id="UP001174909">
    <property type="component" value="Unassembled WGS sequence"/>
</dbReference>
<dbReference type="SUPFAM" id="SSF56935">
    <property type="entry name" value="Porins"/>
    <property type="match status" value="1"/>
</dbReference>
<reference evidence="2" key="1">
    <citation type="submission" date="2023-03" db="EMBL/GenBank/DDBJ databases">
        <authorList>
            <person name="Steffen K."/>
            <person name="Cardenas P."/>
        </authorList>
    </citation>
    <scope>NUCLEOTIDE SEQUENCE</scope>
</reference>
<evidence type="ECO:0000256" key="1">
    <source>
        <dbReference type="SAM" id="SignalP"/>
    </source>
</evidence>
<sequence>MSTLPRFGIAFLLIATSFAMADTAEDTEEAAEAPAPKKSPIKVGGAMRVNYAYGAYGDEDNPHPRGEKIGDVDLEIFRLNADLDYNNIIGRLEYRWYDGYSMIHTAWLGYKLVILAQLKQVLCGHLSVPTAYGVSTSWFFDQHFYVGLSDDPDLGITWSDTFDKLTLDVGYYLMSEPQLVKYGSLASTRYAYDVVKWEEKADAKGNVEWGAGENGFDEQHQLNLRAIYALENIADVGCVAAIRIAEGDKCGGR</sequence>
<comment type="caution">
    <text evidence="2">The sequence shown here is derived from an EMBL/GenBank/DDBJ whole genome shotgun (WGS) entry which is preliminary data.</text>
</comment>
<accession>A0AA35TYY9</accession>
<evidence type="ECO:0000313" key="2">
    <source>
        <dbReference type="EMBL" id="CAI8055627.1"/>
    </source>
</evidence>
<gene>
    <name evidence="2" type="ORF">GBAR_LOCUS30351</name>
</gene>
<evidence type="ECO:0000313" key="3">
    <source>
        <dbReference type="Proteomes" id="UP001174909"/>
    </source>
</evidence>
<feature type="signal peptide" evidence="1">
    <location>
        <begin position="1"/>
        <end position="21"/>
    </location>
</feature>
<proteinExistence type="predicted"/>
<organism evidence="2 3">
    <name type="scientific">Geodia barretti</name>
    <name type="common">Barrett's horny sponge</name>
    <dbReference type="NCBI Taxonomy" id="519541"/>
    <lineage>
        <taxon>Eukaryota</taxon>
        <taxon>Metazoa</taxon>
        <taxon>Porifera</taxon>
        <taxon>Demospongiae</taxon>
        <taxon>Heteroscleromorpha</taxon>
        <taxon>Tetractinellida</taxon>
        <taxon>Astrophorina</taxon>
        <taxon>Geodiidae</taxon>
        <taxon>Geodia</taxon>
    </lineage>
</organism>
<keyword evidence="1" id="KW-0732">Signal</keyword>
<name>A0AA35TYY9_GEOBA</name>